<dbReference type="HOGENOM" id="CLU_102269_0_0_1"/>
<keyword evidence="1" id="KW-0732">Signal</keyword>
<keyword evidence="3" id="KW-1185">Reference proteome</keyword>
<name>A0A0C9WWU1_9AGAR</name>
<sequence length="233" mass="24418">MFLSRFILAFASVTYALHVPVDSNSCVYRSEHSPHPHARRSAAYGPTSRMSARQNICSQYGTPYDSTQYSYLAPTCINTGNGFCGPYCGGTLTPCSGACSAIPCGPAAQGCIPDIGKCISSDLELITLKWPAAVVAAILGILSEFQTCLKDVQNDTPLFTCLGQTCGQPGSSDLQTVECAVSCVVETGVPNSCLTFLGDATLFGIAATATVTSPEAAIVVMYVEAIQCLLKPC</sequence>
<gene>
    <name evidence="2" type="ORF">K443DRAFT_649220</name>
</gene>
<dbReference type="EMBL" id="KN838572">
    <property type="protein sequence ID" value="KIK04165.1"/>
    <property type="molecule type" value="Genomic_DNA"/>
</dbReference>
<organism evidence="2 3">
    <name type="scientific">Laccaria amethystina LaAM-08-1</name>
    <dbReference type="NCBI Taxonomy" id="1095629"/>
    <lineage>
        <taxon>Eukaryota</taxon>
        <taxon>Fungi</taxon>
        <taxon>Dikarya</taxon>
        <taxon>Basidiomycota</taxon>
        <taxon>Agaricomycotina</taxon>
        <taxon>Agaricomycetes</taxon>
        <taxon>Agaricomycetidae</taxon>
        <taxon>Agaricales</taxon>
        <taxon>Agaricineae</taxon>
        <taxon>Hydnangiaceae</taxon>
        <taxon>Laccaria</taxon>
    </lineage>
</organism>
<evidence type="ECO:0000313" key="2">
    <source>
        <dbReference type="EMBL" id="KIK04165.1"/>
    </source>
</evidence>
<reference evidence="3" key="2">
    <citation type="submission" date="2015-01" db="EMBL/GenBank/DDBJ databases">
        <title>Evolutionary Origins and Diversification of the Mycorrhizal Mutualists.</title>
        <authorList>
            <consortium name="DOE Joint Genome Institute"/>
            <consortium name="Mycorrhizal Genomics Consortium"/>
            <person name="Kohler A."/>
            <person name="Kuo A."/>
            <person name="Nagy L.G."/>
            <person name="Floudas D."/>
            <person name="Copeland A."/>
            <person name="Barry K.W."/>
            <person name="Cichocki N."/>
            <person name="Veneault-Fourrey C."/>
            <person name="LaButti K."/>
            <person name="Lindquist E.A."/>
            <person name="Lipzen A."/>
            <person name="Lundell T."/>
            <person name="Morin E."/>
            <person name="Murat C."/>
            <person name="Riley R."/>
            <person name="Ohm R."/>
            <person name="Sun H."/>
            <person name="Tunlid A."/>
            <person name="Henrissat B."/>
            <person name="Grigoriev I.V."/>
            <person name="Hibbett D.S."/>
            <person name="Martin F."/>
        </authorList>
    </citation>
    <scope>NUCLEOTIDE SEQUENCE [LARGE SCALE GENOMIC DNA]</scope>
    <source>
        <strain evidence="3">LaAM-08-1</strain>
    </source>
</reference>
<proteinExistence type="predicted"/>
<feature type="signal peptide" evidence="1">
    <location>
        <begin position="1"/>
        <end position="16"/>
    </location>
</feature>
<feature type="chain" id="PRO_5002206116" evidence="1">
    <location>
        <begin position="17"/>
        <end position="233"/>
    </location>
</feature>
<dbReference type="OrthoDB" id="10319901at2759"/>
<protein>
    <submittedName>
        <fullName evidence="2">Uncharacterized protein</fullName>
    </submittedName>
</protein>
<reference evidence="2 3" key="1">
    <citation type="submission" date="2014-04" db="EMBL/GenBank/DDBJ databases">
        <authorList>
            <consortium name="DOE Joint Genome Institute"/>
            <person name="Kuo A."/>
            <person name="Kohler A."/>
            <person name="Nagy L.G."/>
            <person name="Floudas D."/>
            <person name="Copeland A."/>
            <person name="Barry K.W."/>
            <person name="Cichocki N."/>
            <person name="Veneault-Fourrey C."/>
            <person name="LaButti K."/>
            <person name="Lindquist E.A."/>
            <person name="Lipzen A."/>
            <person name="Lundell T."/>
            <person name="Morin E."/>
            <person name="Murat C."/>
            <person name="Sun H."/>
            <person name="Tunlid A."/>
            <person name="Henrissat B."/>
            <person name="Grigoriev I.V."/>
            <person name="Hibbett D.S."/>
            <person name="Martin F."/>
            <person name="Nordberg H.P."/>
            <person name="Cantor M.N."/>
            <person name="Hua S.X."/>
        </authorList>
    </citation>
    <scope>NUCLEOTIDE SEQUENCE [LARGE SCALE GENOMIC DNA]</scope>
    <source>
        <strain evidence="2 3">LaAM-08-1</strain>
    </source>
</reference>
<evidence type="ECO:0000256" key="1">
    <source>
        <dbReference type="SAM" id="SignalP"/>
    </source>
</evidence>
<dbReference type="Proteomes" id="UP000054477">
    <property type="component" value="Unassembled WGS sequence"/>
</dbReference>
<evidence type="ECO:0000313" key="3">
    <source>
        <dbReference type="Proteomes" id="UP000054477"/>
    </source>
</evidence>
<dbReference type="AlphaFoldDB" id="A0A0C9WWU1"/>
<accession>A0A0C9WWU1</accession>